<name>A0A1Y3BG46_EURMA</name>
<dbReference type="InterPro" id="IPR005522">
    <property type="entry name" value="IPK"/>
</dbReference>
<evidence type="ECO:0000256" key="5">
    <source>
        <dbReference type="ARBA" id="ARBA00022840"/>
    </source>
</evidence>
<dbReference type="GO" id="GO:0005524">
    <property type="term" value="F:ATP binding"/>
    <property type="evidence" value="ECO:0007669"/>
    <property type="project" value="UniProtKB-KW"/>
</dbReference>
<keyword evidence="10" id="KW-1185">Reference proteome</keyword>
<dbReference type="GO" id="GO:0005737">
    <property type="term" value="C:cytoplasm"/>
    <property type="evidence" value="ECO:0007669"/>
    <property type="project" value="TreeGrafter"/>
</dbReference>
<evidence type="ECO:0000256" key="3">
    <source>
        <dbReference type="ARBA" id="ARBA00022741"/>
    </source>
</evidence>
<dbReference type="AlphaFoldDB" id="A0A1Y3BG46"/>
<dbReference type="GO" id="GO:0008440">
    <property type="term" value="F:inositol-1,4,5-trisphosphate 3-kinase activity"/>
    <property type="evidence" value="ECO:0007669"/>
    <property type="project" value="TreeGrafter"/>
</dbReference>
<protein>
    <recommendedName>
        <fullName evidence="8">Kinase</fullName>
        <ecNumber evidence="8">2.7.-.-</ecNumber>
    </recommendedName>
</protein>
<dbReference type="GO" id="GO:0005634">
    <property type="term" value="C:nucleus"/>
    <property type="evidence" value="ECO:0007669"/>
    <property type="project" value="TreeGrafter"/>
</dbReference>
<evidence type="ECO:0000256" key="2">
    <source>
        <dbReference type="ARBA" id="ARBA00022679"/>
    </source>
</evidence>
<dbReference type="EC" id="2.7.-.-" evidence="8"/>
<keyword evidence="3" id="KW-0547">Nucleotide-binding</keyword>
<keyword evidence="2 8" id="KW-0808">Transferase</keyword>
<dbReference type="Pfam" id="PF03770">
    <property type="entry name" value="IPK"/>
    <property type="match status" value="1"/>
</dbReference>
<dbReference type="Gene3D" id="3.30.470.160">
    <property type="entry name" value="Inositol polyphosphate kinase"/>
    <property type="match status" value="1"/>
</dbReference>
<dbReference type="OrthoDB" id="5958943at2759"/>
<reference evidence="9 10" key="1">
    <citation type="submission" date="2017-03" db="EMBL/GenBank/DDBJ databases">
        <title>Genome Survey of Euroglyphus maynei.</title>
        <authorList>
            <person name="Arlian L.G."/>
            <person name="Morgan M.S."/>
            <person name="Rider S.D."/>
        </authorList>
    </citation>
    <scope>NUCLEOTIDE SEQUENCE [LARGE SCALE GENOMIC DNA]</scope>
    <source>
        <strain evidence="9">Arlian Lab</strain>
        <tissue evidence="9">Whole body</tissue>
    </source>
</reference>
<organism evidence="9 10">
    <name type="scientific">Euroglyphus maynei</name>
    <name type="common">Mayne's house dust mite</name>
    <dbReference type="NCBI Taxonomy" id="6958"/>
    <lineage>
        <taxon>Eukaryota</taxon>
        <taxon>Metazoa</taxon>
        <taxon>Ecdysozoa</taxon>
        <taxon>Arthropoda</taxon>
        <taxon>Chelicerata</taxon>
        <taxon>Arachnida</taxon>
        <taxon>Acari</taxon>
        <taxon>Acariformes</taxon>
        <taxon>Sarcoptiformes</taxon>
        <taxon>Astigmata</taxon>
        <taxon>Psoroptidia</taxon>
        <taxon>Analgoidea</taxon>
        <taxon>Pyroglyphidae</taxon>
        <taxon>Pyroglyphinae</taxon>
        <taxon>Euroglyphus</taxon>
    </lineage>
</organism>
<evidence type="ECO:0000256" key="7">
    <source>
        <dbReference type="ARBA" id="ARBA00036525"/>
    </source>
</evidence>
<dbReference type="SUPFAM" id="SSF56104">
    <property type="entry name" value="SAICAR synthase-like"/>
    <property type="match status" value="1"/>
</dbReference>
<comment type="similarity">
    <text evidence="1 8">Belongs to the inositol phosphokinase (IPK) family.</text>
</comment>
<dbReference type="Proteomes" id="UP000194236">
    <property type="component" value="Unassembled WGS sequence"/>
</dbReference>
<evidence type="ECO:0000313" key="9">
    <source>
        <dbReference type="EMBL" id="OTF79014.1"/>
    </source>
</evidence>
<dbReference type="GO" id="GO:0047326">
    <property type="term" value="F:inositol-1,3,4,6-tetrakisphosphate 5-kinase activity"/>
    <property type="evidence" value="ECO:0007669"/>
    <property type="project" value="RHEA"/>
</dbReference>
<keyword evidence="4 8" id="KW-0418">Kinase</keyword>
<evidence type="ECO:0000256" key="6">
    <source>
        <dbReference type="ARBA" id="ARBA00036164"/>
    </source>
</evidence>
<comment type="catalytic activity">
    <reaction evidence="7">
        <text>1D-myo-inositol 1,3,4,6-tetrakisphosphate + ATP = 1D-myo-inositol 1,3,4,5,6-pentakisphosphate + ADP + H(+)</text>
        <dbReference type="Rhea" id="RHEA:12717"/>
        <dbReference type="ChEBI" id="CHEBI:15378"/>
        <dbReference type="ChEBI" id="CHEBI:30616"/>
        <dbReference type="ChEBI" id="CHEBI:57660"/>
        <dbReference type="ChEBI" id="CHEBI:57733"/>
        <dbReference type="ChEBI" id="CHEBI:456216"/>
        <dbReference type="EC" id="2.7.1.140"/>
    </reaction>
</comment>
<evidence type="ECO:0000313" key="10">
    <source>
        <dbReference type="Proteomes" id="UP000194236"/>
    </source>
</evidence>
<dbReference type="EMBL" id="MUJZ01025276">
    <property type="protein sequence ID" value="OTF79014.1"/>
    <property type="molecule type" value="Genomic_DNA"/>
</dbReference>
<dbReference type="GO" id="GO:0032958">
    <property type="term" value="P:inositol phosphate biosynthetic process"/>
    <property type="evidence" value="ECO:0007669"/>
    <property type="project" value="InterPro"/>
</dbReference>
<comment type="catalytic activity">
    <reaction evidence="6">
        <text>1D-myo-inositol 1,4,5-trisphosphate + 2 ATP = 1D-myo-inositol 1,3,4,5,6-pentakisphosphate + 2 ADP + 2 H(+)</text>
        <dbReference type="Rhea" id="RHEA:32359"/>
        <dbReference type="ChEBI" id="CHEBI:15378"/>
        <dbReference type="ChEBI" id="CHEBI:30616"/>
        <dbReference type="ChEBI" id="CHEBI:57733"/>
        <dbReference type="ChEBI" id="CHEBI:203600"/>
        <dbReference type="ChEBI" id="CHEBI:456216"/>
        <dbReference type="EC" id="2.7.1.151"/>
    </reaction>
</comment>
<proteinExistence type="inferred from homology"/>
<evidence type="ECO:0000256" key="8">
    <source>
        <dbReference type="RuleBase" id="RU363090"/>
    </source>
</evidence>
<dbReference type="PANTHER" id="PTHR12400">
    <property type="entry name" value="INOSITOL POLYPHOSPHATE KINASE"/>
    <property type="match status" value="1"/>
</dbReference>
<gene>
    <name evidence="9" type="ORF">BLA29_003568</name>
</gene>
<keyword evidence="5" id="KW-0067">ATP-binding</keyword>
<evidence type="ECO:0000256" key="1">
    <source>
        <dbReference type="ARBA" id="ARBA00007374"/>
    </source>
</evidence>
<comment type="caution">
    <text evidence="9">The sequence shown here is derived from an EMBL/GenBank/DDBJ whole genome shotgun (WGS) entry which is preliminary data.</text>
</comment>
<accession>A0A1Y3BG46</accession>
<evidence type="ECO:0000256" key="4">
    <source>
        <dbReference type="ARBA" id="ARBA00022777"/>
    </source>
</evidence>
<sequence length="210" mass="24488">MESSTKSNGEQHCCDQKMITIPDGAEQLPFQIAGHCFGKSKHKYGILKHCQSGDILKPVFDKRSRREQSFYETIFSNNGNTDDDCCLATLQKLVPHYNGLFHDPKMNIDYIRIEDITARMKNISLIDVKIGYITYDPEATEEKRLAEMNKYKHSKDLGFRILGMRYFDRKTNEFVDKNREYGLQITPDNAHEGMFFFNESIITMFTCVYY</sequence>
<dbReference type="PANTHER" id="PTHR12400:SF51">
    <property type="entry name" value="INOSITOL POLYPHOSPHATE MULTIKINASE"/>
    <property type="match status" value="1"/>
</dbReference>
<dbReference type="InterPro" id="IPR038286">
    <property type="entry name" value="IPK_sf"/>
</dbReference>